<gene>
    <name evidence="1" type="ORF">UFOPK2582_00183</name>
    <name evidence="2" type="ORF">UFOPK3046_00063</name>
    <name evidence="3" type="ORF">UFOPK3914_00338</name>
    <name evidence="4" type="ORF">UFOPK4173_00304</name>
    <name evidence="5" type="ORF">UFOPK4354_00501</name>
</gene>
<dbReference type="EMBL" id="CAFBPW010000019">
    <property type="protein sequence ID" value="CAB5027216.1"/>
    <property type="molecule type" value="Genomic_DNA"/>
</dbReference>
<dbReference type="AlphaFoldDB" id="A0A6J6NR50"/>
<dbReference type="EMBL" id="CAFBOG010000018">
    <property type="protein sequence ID" value="CAB4970270.1"/>
    <property type="molecule type" value="Genomic_DNA"/>
</dbReference>
<accession>A0A6J6NR50</accession>
<dbReference type="EMBL" id="CAEZXS010000011">
    <property type="protein sequence ID" value="CAB4687235.1"/>
    <property type="molecule type" value="Genomic_DNA"/>
</dbReference>
<dbReference type="EMBL" id="CAFAAQ010000002">
    <property type="protein sequence ID" value="CAB4793256.1"/>
    <property type="molecule type" value="Genomic_DNA"/>
</dbReference>
<evidence type="ECO:0000313" key="3">
    <source>
        <dbReference type="EMBL" id="CAB4970270.1"/>
    </source>
</evidence>
<dbReference type="EMBL" id="CAFBQW010000037">
    <property type="protein sequence ID" value="CAB5064011.1"/>
    <property type="molecule type" value="Genomic_DNA"/>
</dbReference>
<organism evidence="1">
    <name type="scientific">freshwater metagenome</name>
    <dbReference type="NCBI Taxonomy" id="449393"/>
    <lineage>
        <taxon>unclassified sequences</taxon>
        <taxon>metagenomes</taxon>
        <taxon>ecological metagenomes</taxon>
    </lineage>
</organism>
<name>A0A6J6NR50_9ZZZZ</name>
<evidence type="ECO:0000313" key="1">
    <source>
        <dbReference type="EMBL" id="CAB4687235.1"/>
    </source>
</evidence>
<evidence type="ECO:0000313" key="2">
    <source>
        <dbReference type="EMBL" id="CAB4793256.1"/>
    </source>
</evidence>
<evidence type="ECO:0000313" key="5">
    <source>
        <dbReference type="EMBL" id="CAB5064011.1"/>
    </source>
</evidence>
<reference evidence="1" key="1">
    <citation type="submission" date="2020-05" db="EMBL/GenBank/DDBJ databases">
        <authorList>
            <person name="Chiriac C."/>
            <person name="Salcher M."/>
            <person name="Ghai R."/>
            <person name="Kavagutti S V."/>
        </authorList>
    </citation>
    <scope>NUCLEOTIDE SEQUENCE</scope>
</reference>
<proteinExistence type="predicted"/>
<protein>
    <submittedName>
        <fullName evidence="1">Unannotated protein</fullName>
    </submittedName>
</protein>
<sequence>MIRVVLGHPSLWPTAIRQMFLLAPSGWWRRAPFLPLPDAAYLRFRMVTAYGGDGTAVAQPDDLLTYLRWCRAWPAATSRS</sequence>
<evidence type="ECO:0000313" key="4">
    <source>
        <dbReference type="EMBL" id="CAB5027216.1"/>
    </source>
</evidence>